<accession>A0AB37ARJ3</accession>
<dbReference type="Proteomes" id="UP000237811">
    <property type="component" value="Unassembled WGS sequence"/>
</dbReference>
<dbReference type="AlphaFoldDB" id="A0AB37ARJ3"/>
<name>A0AB37ARJ3_9BURK</name>
<dbReference type="EMBL" id="PVFR01000057">
    <property type="protein sequence ID" value="PRE45656.1"/>
    <property type="molecule type" value="Genomic_DNA"/>
</dbReference>
<evidence type="ECO:0000313" key="2">
    <source>
        <dbReference type="Proteomes" id="UP000237811"/>
    </source>
</evidence>
<proteinExistence type="predicted"/>
<evidence type="ECO:0000313" key="1">
    <source>
        <dbReference type="EMBL" id="PRE45656.1"/>
    </source>
</evidence>
<gene>
    <name evidence="1" type="ORF">C6P99_18540</name>
</gene>
<sequence length="295" mass="32349">MSAHDPSRLDLAHEYKATENGVAAGLPMMNSWNTVTGVGSKYYVIDPVSEQIFFVAELKEGQRNALGFGRLKVVGEKLSEIELYVTRTRGDTGYQFSADHVSDPAPEWTVQIDKARLPARSQLLTWGRSIFDTKQPSPPTAPNCVLMENGKVVEEDAEVAKQVSIGNDKAKHGHMVTIPCGAFPDRPTDPLARTDIVDEEQGVVVSIATVHGLVEPSLVEDPTISAFVPDSLLPPYLKVLEQWKGSSRSQLPALVPTRASILVAEMHRYYDGKLQGMYMLEQLGAPGSHSPWVQN</sequence>
<protein>
    <submittedName>
        <fullName evidence="1">Uncharacterized protein</fullName>
    </submittedName>
</protein>
<comment type="caution">
    <text evidence="1">The sequence shown here is derived from an EMBL/GenBank/DDBJ whole genome shotgun (WGS) entry which is preliminary data.</text>
</comment>
<organism evidence="1 2">
    <name type="scientific">Burkholderia multivorans</name>
    <dbReference type="NCBI Taxonomy" id="87883"/>
    <lineage>
        <taxon>Bacteria</taxon>
        <taxon>Pseudomonadati</taxon>
        <taxon>Pseudomonadota</taxon>
        <taxon>Betaproteobacteria</taxon>
        <taxon>Burkholderiales</taxon>
        <taxon>Burkholderiaceae</taxon>
        <taxon>Burkholderia</taxon>
        <taxon>Burkholderia cepacia complex</taxon>
    </lineage>
</organism>
<reference evidence="1 2" key="1">
    <citation type="submission" date="2018-03" db="EMBL/GenBank/DDBJ databases">
        <authorList>
            <person name="Nguyen K."/>
            <person name="Fouts D."/>
            <person name="Sutton G."/>
        </authorList>
    </citation>
    <scope>NUCLEOTIDE SEQUENCE [LARGE SCALE GENOMIC DNA]</scope>
    <source>
        <strain evidence="1 2">AU14328</strain>
    </source>
</reference>